<dbReference type="PROSITE" id="PS51257">
    <property type="entry name" value="PROKAR_LIPOPROTEIN"/>
    <property type="match status" value="1"/>
</dbReference>
<evidence type="ECO:0000256" key="1">
    <source>
        <dbReference type="ARBA" id="ARBA00022729"/>
    </source>
</evidence>
<evidence type="ECO:0000313" key="4">
    <source>
        <dbReference type="EMBL" id="SHI75408.1"/>
    </source>
</evidence>
<dbReference type="AlphaFoldDB" id="A0A1M6DR03"/>
<dbReference type="Pfam" id="PF00497">
    <property type="entry name" value="SBP_bac_3"/>
    <property type="match status" value="1"/>
</dbReference>
<protein>
    <submittedName>
        <fullName evidence="4">Polar amino acid transport system substrate-binding protein</fullName>
    </submittedName>
</protein>
<feature type="chain" id="PRO_5038784970" evidence="2">
    <location>
        <begin position="26"/>
        <end position="273"/>
    </location>
</feature>
<feature type="signal peptide" evidence="2">
    <location>
        <begin position="1"/>
        <end position="25"/>
    </location>
</feature>
<dbReference type="EMBL" id="FQXK01000039">
    <property type="protein sequence ID" value="SHI75408.1"/>
    <property type="molecule type" value="Genomic_DNA"/>
</dbReference>
<reference evidence="5" key="1">
    <citation type="submission" date="2016-11" db="EMBL/GenBank/DDBJ databases">
        <authorList>
            <person name="Varghese N."/>
            <person name="Submissions S."/>
        </authorList>
    </citation>
    <scope>NUCLEOTIDE SEQUENCE [LARGE SCALE GENOMIC DNA]</scope>
    <source>
        <strain evidence="5">DSM 3071</strain>
    </source>
</reference>
<sequence length="273" mass="29334">MKKLRRFGTGLVAIALMMASLSGCGSEKSSAKGSGDSLTIEDGKLMVGLEIGYPPMEYFDEDGATAVGFDVELAKALSEEMGLEVELVDTAWDGIFAGLDADKYDVVISTVSFTEDRDANYTLSKPYVANAPVLVVPQDSDIASIEDLAGKTVAVQMETTADYIIQDYVADGLATDLRQYEKVINAFDELKAGRADAVCTDSVVAAYYLGDEASNYKTVWQSSEAEPIVMCLKKDNTALCAELEKALDALKESGKLDEIALKYFGTTDVIPSN</sequence>
<name>A0A1M6DR03_BUTFI</name>
<dbReference type="STRING" id="1121131.SAMN02745229_03570"/>
<evidence type="ECO:0000313" key="5">
    <source>
        <dbReference type="Proteomes" id="UP000184278"/>
    </source>
</evidence>
<dbReference type="PANTHER" id="PTHR35936">
    <property type="entry name" value="MEMBRANE-BOUND LYTIC MUREIN TRANSGLYCOSYLASE F"/>
    <property type="match status" value="1"/>
</dbReference>
<dbReference type="SMART" id="SM00062">
    <property type="entry name" value="PBPb"/>
    <property type="match status" value="1"/>
</dbReference>
<evidence type="ECO:0000259" key="3">
    <source>
        <dbReference type="SMART" id="SM00062"/>
    </source>
</evidence>
<dbReference type="OrthoDB" id="9811552at2"/>
<dbReference type="RefSeq" id="WP_073389774.1">
    <property type="nucleotide sequence ID" value="NZ_FQXK01000039.1"/>
</dbReference>
<gene>
    <name evidence="4" type="ORF">SAMN02745229_03570</name>
</gene>
<dbReference type="Gene3D" id="3.40.190.10">
    <property type="entry name" value="Periplasmic binding protein-like II"/>
    <property type="match status" value="2"/>
</dbReference>
<dbReference type="GeneID" id="89509756"/>
<keyword evidence="5" id="KW-1185">Reference proteome</keyword>
<organism evidence="4 5">
    <name type="scientific">Butyrivibrio fibrisolvens DSM 3071</name>
    <dbReference type="NCBI Taxonomy" id="1121131"/>
    <lineage>
        <taxon>Bacteria</taxon>
        <taxon>Bacillati</taxon>
        <taxon>Bacillota</taxon>
        <taxon>Clostridia</taxon>
        <taxon>Lachnospirales</taxon>
        <taxon>Lachnospiraceae</taxon>
        <taxon>Butyrivibrio</taxon>
    </lineage>
</organism>
<keyword evidence="1 2" id="KW-0732">Signal</keyword>
<accession>A0A1M6DR03</accession>
<dbReference type="Proteomes" id="UP000184278">
    <property type="component" value="Unassembled WGS sequence"/>
</dbReference>
<dbReference type="PANTHER" id="PTHR35936:SF19">
    <property type="entry name" value="AMINO-ACID-BINDING PROTEIN YXEM-RELATED"/>
    <property type="match status" value="1"/>
</dbReference>
<dbReference type="SUPFAM" id="SSF53850">
    <property type="entry name" value="Periplasmic binding protein-like II"/>
    <property type="match status" value="1"/>
</dbReference>
<evidence type="ECO:0000256" key="2">
    <source>
        <dbReference type="SAM" id="SignalP"/>
    </source>
</evidence>
<feature type="domain" description="Solute-binding protein family 3/N-terminal" evidence="3">
    <location>
        <begin position="44"/>
        <end position="267"/>
    </location>
</feature>
<proteinExistence type="predicted"/>
<dbReference type="InterPro" id="IPR001638">
    <property type="entry name" value="Solute-binding_3/MltF_N"/>
</dbReference>